<reference evidence="2 3" key="1">
    <citation type="journal article" date="2006" name="Proc. Natl. Acad. Sci. U.S.A.">
        <title>Genomic analysis of the uncultivated marine crenarchaeote Cenarchaeum symbiosum.</title>
        <authorList>
            <person name="Hallam S.J."/>
            <person name="Konstantinidis K.T."/>
            <person name="Putnam N."/>
            <person name="Schleper C."/>
            <person name="Watanabe Y."/>
            <person name="Sugahara J."/>
            <person name="Preston C."/>
            <person name="de la Torre J."/>
            <person name="Richardson P.M."/>
            <person name="DeLong E.F."/>
        </authorList>
    </citation>
    <scope>NUCLEOTIDE SEQUENCE [LARGE SCALE GENOMIC DNA]</scope>
    <source>
        <strain evidence="3">A</strain>
    </source>
</reference>
<sequence>MELGMYMRPMSHTEQKLYLYLESMSKNIFRLPEIEHERLGLSRGHYHTLISRLVKKGWIKRAGHGTYLRNPPLSVRAGPYYIEDPFETGLKMYGGYIAFHTAMYLYGLNDNQPVMIYVATPSKSETVDLGPYHRIKAVKMGRRFTGIRTKDKYRISTLMKTIFDCFDHVMHSGGYPDLLKSITFAESYGFGGSLDWNEFEVYLDEFASSSLCQKIGYMLSLLKEEGIYETPDDLMEYLRGRIKNKTNLFGGRLGGKYDRNWMVVDNIGRRALLSWHYHG</sequence>
<proteinExistence type="predicted"/>
<gene>
    <name evidence="2" type="ordered locus">CENSYa_0459</name>
</gene>
<name>A0RUS6_CENSY</name>
<feature type="domain" description="AbiEi antitoxin N-terminal" evidence="1">
    <location>
        <begin position="18"/>
        <end position="69"/>
    </location>
</feature>
<evidence type="ECO:0000313" key="3">
    <source>
        <dbReference type="Proteomes" id="UP000000758"/>
    </source>
</evidence>
<dbReference type="EMBL" id="DP000238">
    <property type="protein sequence ID" value="ABK77093.1"/>
    <property type="molecule type" value="Genomic_DNA"/>
</dbReference>
<evidence type="ECO:0000259" key="1">
    <source>
        <dbReference type="Pfam" id="PF13338"/>
    </source>
</evidence>
<dbReference type="Proteomes" id="UP000000758">
    <property type="component" value="Chromosome"/>
</dbReference>
<dbReference type="KEGG" id="csy:CENSYa_0459"/>
<dbReference type="EnsemblBacteria" id="ABK77093">
    <property type="protein sequence ID" value="ABK77093"/>
    <property type="gene ID" value="CENSYa_0459"/>
</dbReference>
<dbReference type="STRING" id="414004.CENSYa_0459"/>
<dbReference type="InterPro" id="IPR025159">
    <property type="entry name" value="AbiEi_N"/>
</dbReference>
<protein>
    <submittedName>
        <fullName evidence="2">Transcriptional regulator</fullName>
    </submittedName>
</protein>
<dbReference type="Pfam" id="PF13338">
    <property type="entry name" value="AbiEi_4"/>
    <property type="match status" value="1"/>
</dbReference>
<keyword evidence="3" id="KW-1185">Reference proteome</keyword>
<dbReference type="HOGENOM" id="CLU_086886_0_0_2"/>
<dbReference type="AlphaFoldDB" id="A0RUS6"/>
<evidence type="ECO:0000313" key="2">
    <source>
        <dbReference type="EMBL" id="ABK77093.1"/>
    </source>
</evidence>
<organism evidence="2 3">
    <name type="scientific">Cenarchaeum symbiosum (strain A)</name>
    <dbReference type="NCBI Taxonomy" id="414004"/>
    <lineage>
        <taxon>Archaea</taxon>
        <taxon>Nitrososphaerota</taxon>
        <taxon>Candidatus Cenarchaeales</taxon>
        <taxon>Candidatus Cenarchaeaceae</taxon>
        <taxon>Candidatus Cenarchaeum</taxon>
    </lineage>
</organism>
<accession>A0RUS6</accession>